<dbReference type="EMBL" id="JBIAZU010000003">
    <property type="protein sequence ID" value="MFF5291465.1"/>
    <property type="molecule type" value="Genomic_DNA"/>
</dbReference>
<sequence>MLGSLAQAGTKALGGERFSLVNVLPATLLVGYVSFLAISGVYAGRNVSINDIPKVAGRNPGWAILAVVVIFVTSFLLRPFQMALVWILEGYWQSTPLLRSVAPWAVERHVRRRHTSDVTESRHIPEPSSSIALAEVVAERIRVRREAVVTERAARILKRYPADRPVLDEDDLLQTVEVRIMPTGLGNILRKAEDDSGYRYGLSLPDIAPRLYAVLPEKISKEIVRSLDLIEAGAAVSTASSLAALASLPLLARADLWAVAPLIAIVLAIFAYSGTLRTAQGHGRLLATAVDLYRFDMLAKLHYRLPTTVDEEWDFNVDLSNFFSYGDQLARDIMSDYSYVHPEKNPEPPTSSDGASSPPAKEQAAD</sequence>
<evidence type="ECO:0000256" key="2">
    <source>
        <dbReference type="SAM" id="Phobius"/>
    </source>
</evidence>
<name>A0ABW6WGF9_9ACTN</name>
<comment type="caution">
    <text evidence="3">The sequence shown here is derived from an EMBL/GenBank/DDBJ whole genome shotgun (WGS) entry which is preliminary data.</text>
</comment>
<organism evidence="3 4">
    <name type="scientific">Paractinoplanes globisporus</name>
    <dbReference type="NCBI Taxonomy" id="113565"/>
    <lineage>
        <taxon>Bacteria</taxon>
        <taxon>Bacillati</taxon>
        <taxon>Actinomycetota</taxon>
        <taxon>Actinomycetes</taxon>
        <taxon>Micromonosporales</taxon>
        <taxon>Micromonosporaceae</taxon>
        <taxon>Paractinoplanes</taxon>
    </lineage>
</organism>
<keyword evidence="4" id="KW-1185">Reference proteome</keyword>
<keyword evidence="2" id="KW-0472">Membrane</keyword>
<evidence type="ECO:0000313" key="3">
    <source>
        <dbReference type="EMBL" id="MFF5291465.1"/>
    </source>
</evidence>
<feature type="transmembrane region" description="Helical" evidence="2">
    <location>
        <begin position="256"/>
        <end position="276"/>
    </location>
</feature>
<keyword evidence="2" id="KW-1133">Transmembrane helix</keyword>
<accession>A0ABW6WGF9</accession>
<feature type="region of interest" description="Disordered" evidence="1">
    <location>
        <begin position="340"/>
        <end position="366"/>
    </location>
</feature>
<keyword evidence="2" id="KW-0812">Transmembrane</keyword>
<evidence type="ECO:0000313" key="4">
    <source>
        <dbReference type="Proteomes" id="UP001602245"/>
    </source>
</evidence>
<gene>
    <name evidence="3" type="ORF">ACFY35_18645</name>
</gene>
<dbReference type="RefSeq" id="WP_157296891.1">
    <property type="nucleotide sequence ID" value="NZ_JBIAZU010000003.1"/>
</dbReference>
<feature type="transmembrane region" description="Helical" evidence="2">
    <location>
        <begin position="20"/>
        <end position="42"/>
    </location>
</feature>
<dbReference type="Proteomes" id="UP001602245">
    <property type="component" value="Unassembled WGS sequence"/>
</dbReference>
<evidence type="ECO:0000256" key="1">
    <source>
        <dbReference type="SAM" id="MobiDB-lite"/>
    </source>
</evidence>
<proteinExistence type="predicted"/>
<protein>
    <submittedName>
        <fullName evidence="3">Uncharacterized protein</fullName>
    </submittedName>
</protein>
<reference evidence="3 4" key="1">
    <citation type="submission" date="2024-10" db="EMBL/GenBank/DDBJ databases">
        <title>The Natural Products Discovery Center: Release of the First 8490 Sequenced Strains for Exploring Actinobacteria Biosynthetic Diversity.</title>
        <authorList>
            <person name="Kalkreuter E."/>
            <person name="Kautsar S.A."/>
            <person name="Yang D."/>
            <person name="Bader C.D."/>
            <person name="Teijaro C.N."/>
            <person name="Fluegel L."/>
            <person name="Davis C.M."/>
            <person name="Simpson J.R."/>
            <person name="Lauterbach L."/>
            <person name="Steele A.D."/>
            <person name="Gui C."/>
            <person name="Meng S."/>
            <person name="Li G."/>
            <person name="Viehrig K."/>
            <person name="Ye F."/>
            <person name="Su P."/>
            <person name="Kiefer A.F."/>
            <person name="Nichols A."/>
            <person name="Cepeda A.J."/>
            <person name="Yan W."/>
            <person name="Fan B."/>
            <person name="Jiang Y."/>
            <person name="Adhikari A."/>
            <person name="Zheng C.-J."/>
            <person name="Schuster L."/>
            <person name="Cowan T.M."/>
            <person name="Smanski M.J."/>
            <person name="Chevrette M.G."/>
            <person name="De Carvalho L.P.S."/>
            <person name="Shen B."/>
        </authorList>
    </citation>
    <scope>NUCLEOTIDE SEQUENCE [LARGE SCALE GENOMIC DNA]</scope>
    <source>
        <strain evidence="3 4">NPDC000087</strain>
    </source>
</reference>
<feature type="transmembrane region" description="Helical" evidence="2">
    <location>
        <begin position="62"/>
        <end position="88"/>
    </location>
</feature>